<dbReference type="AlphaFoldDB" id="A0A842HQ10"/>
<dbReference type="InterPro" id="IPR044019">
    <property type="entry name" value="Cyanophycin_syn_N"/>
</dbReference>
<name>A0A842HQ10_9BURK</name>
<proteinExistence type="predicted"/>
<organism evidence="6 7">
    <name type="scientific">Pusillimonas minor</name>
    <dbReference type="NCBI Taxonomy" id="2697024"/>
    <lineage>
        <taxon>Bacteria</taxon>
        <taxon>Pseudomonadati</taxon>
        <taxon>Pseudomonadota</taxon>
        <taxon>Betaproteobacteria</taxon>
        <taxon>Burkholderiales</taxon>
        <taxon>Alcaligenaceae</taxon>
        <taxon>Pusillimonas</taxon>
    </lineage>
</organism>
<evidence type="ECO:0000256" key="1">
    <source>
        <dbReference type="ARBA" id="ARBA00022598"/>
    </source>
</evidence>
<feature type="domain" description="ATP-grasp" evidence="5">
    <location>
        <begin position="225"/>
        <end position="474"/>
    </location>
</feature>
<dbReference type="NCBIfam" id="NF010623">
    <property type="entry name" value="PRK14016.1"/>
    <property type="match status" value="1"/>
</dbReference>
<dbReference type="GO" id="GO:0005524">
    <property type="term" value="F:ATP binding"/>
    <property type="evidence" value="ECO:0007669"/>
    <property type="project" value="UniProtKB-UniRule"/>
</dbReference>
<dbReference type="EMBL" id="JACJUU010000005">
    <property type="protein sequence ID" value="MBC2769944.1"/>
    <property type="molecule type" value="Genomic_DNA"/>
</dbReference>
<protein>
    <submittedName>
        <fullName evidence="6">Cyanophycin synthetase</fullName>
        <ecNumber evidence="6">6.3.2.29</ecNumber>
        <ecNumber evidence="6">6.3.2.30</ecNumber>
    </submittedName>
</protein>
<dbReference type="InterPro" id="IPR011761">
    <property type="entry name" value="ATP-grasp"/>
</dbReference>
<dbReference type="InterPro" id="IPR036565">
    <property type="entry name" value="Mur-like_cat_sf"/>
</dbReference>
<comment type="caution">
    <text evidence="6">The sequence shown here is derived from an EMBL/GenBank/DDBJ whole genome shotgun (WGS) entry which is preliminary data.</text>
</comment>
<dbReference type="RefSeq" id="WP_185779656.1">
    <property type="nucleotide sequence ID" value="NZ_JACJUU010000005.1"/>
</dbReference>
<dbReference type="Pfam" id="PF02786">
    <property type="entry name" value="CPSase_L_D2"/>
    <property type="match status" value="1"/>
</dbReference>
<gene>
    <name evidence="6" type="primary">cphA</name>
    <name evidence="6" type="ORF">GTU67_08475</name>
</gene>
<evidence type="ECO:0000313" key="6">
    <source>
        <dbReference type="EMBL" id="MBC2769944.1"/>
    </source>
</evidence>
<accession>A0A842HQ10</accession>
<keyword evidence="3 4" id="KW-0067">ATP-binding</keyword>
<evidence type="ECO:0000256" key="4">
    <source>
        <dbReference type="PROSITE-ProRule" id="PRU00409"/>
    </source>
</evidence>
<dbReference type="Proteomes" id="UP000545386">
    <property type="component" value="Unassembled WGS sequence"/>
</dbReference>
<dbReference type="EC" id="6.3.2.29" evidence="6"/>
<dbReference type="SUPFAM" id="SSF53623">
    <property type="entry name" value="MurD-like peptide ligases, catalytic domain"/>
    <property type="match status" value="1"/>
</dbReference>
<dbReference type="InterPro" id="IPR005479">
    <property type="entry name" value="CPAse_ATP-bd"/>
</dbReference>
<evidence type="ECO:0000313" key="7">
    <source>
        <dbReference type="Proteomes" id="UP000545386"/>
    </source>
</evidence>
<evidence type="ECO:0000259" key="5">
    <source>
        <dbReference type="PROSITE" id="PS50975"/>
    </source>
</evidence>
<evidence type="ECO:0000256" key="3">
    <source>
        <dbReference type="ARBA" id="ARBA00022840"/>
    </source>
</evidence>
<dbReference type="InterPro" id="IPR013221">
    <property type="entry name" value="Mur_ligase_cen"/>
</dbReference>
<dbReference type="NCBIfam" id="TIGR02068">
    <property type="entry name" value="cya_phycin_syn"/>
    <property type="match status" value="1"/>
</dbReference>
<dbReference type="PANTHER" id="PTHR23135:SF18">
    <property type="entry name" value="CYANOPHYCIN SYNTHETASE"/>
    <property type="match status" value="1"/>
</dbReference>
<dbReference type="Gene3D" id="3.40.1190.10">
    <property type="entry name" value="Mur-like, catalytic domain"/>
    <property type="match status" value="1"/>
</dbReference>
<dbReference type="EC" id="6.3.2.30" evidence="6"/>
<evidence type="ECO:0000256" key="2">
    <source>
        <dbReference type="ARBA" id="ARBA00022741"/>
    </source>
</evidence>
<sequence length="737" mass="78613">MSRKQINILRMFSLRGPSIWAYRPLLEVWVDIGELEDYPSNLLPGFNERLAVWLPGLVEHRCSVGERGGFLQRLRDGTWPAHILEHVALELQTLAGFPGGLGRARETSVRGVYKVVVRAWCEPLTREAVLAARDLVMAAIEDQPYDVDAIVEKLRDIATDLRLGPSTEAIVNAADDRDIPMIRLSDEHNLVQLGYGAAQRRIWTAETDQTSAIAEGIAGNKELTRRILGRCGVPVPEGQEVDSVDEAWEVATDLGLPVVVKPTDGNHGRGVFTNLTTREEIETAYAVAVDEGSGVLVERFIPGDEHRLLVVGDRMVAAARGDAVSVVGDGVNTIEALIELQINSDPRRGSDETQPLNVVRLDSAARLEIGRQGYDAQSVPVAGKRVLIQRNGNVSIDVTDKVHPTTRDLVVLAARAVGLDIAGIDLVVSDIALPLSAQGGAIVEVNAGPGLLMHLKPSAGEAQPVGEAIINHLFPGDTNGQIPVVGITGSRGKTTVSRILTHLLRLQGYYIGLACSDGLVFDRRLVSAADCDGWDCARRTLLNSAVQAAVIENGARTILTEGLAYERCRVGVVTGIDVDETLPDLYIEDADQLFKVYRTQVDVVQKQGAAVLNADDPAVLEMADLCDGSVVLFGMSAGSEAIAAHRANGGRAVVTKDGWIVMLDGAEQSVLTELAMVPVTDAGTSAALTLSVLAAVAAAWSLGVQTEVIRAGIQTYGHAASEGMVQSGSAVSPSVHP</sequence>
<dbReference type="PROSITE" id="PS50975">
    <property type="entry name" value="ATP_GRASP"/>
    <property type="match status" value="1"/>
</dbReference>
<dbReference type="Pfam" id="PF18921">
    <property type="entry name" value="Cyanophycin_syn"/>
    <property type="match status" value="1"/>
</dbReference>
<dbReference type="GO" id="GO:0071161">
    <property type="term" value="F:cyanophycin synthetase activity (L-arginine-adding)"/>
    <property type="evidence" value="ECO:0007669"/>
    <property type="project" value="UniProtKB-EC"/>
</dbReference>
<keyword evidence="2 4" id="KW-0547">Nucleotide-binding</keyword>
<dbReference type="SUPFAM" id="SSF56059">
    <property type="entry name" value="Glutathione synthetase ATP-binding domain-like"/>
    <property type="match status" value="1"/>
</dbReference>
<dbReference type="Gene3D" id="3.30.470.20">
    <property type="entry name" value="ATP-grasp fold, B domain"/>
    <property type="match status" value="2"/>
</dbReference>
<dbReference type="Pfam" id="PF08245">
    <property type="entry name" value="Mur_ligase_M"/>
    <property type="match status" value="1"/>
</dbReference>
<dbReference type="InterPro" id="IPR011810">
    <property type="entry name" value="Cya_phycin_syn"/>
</dbReference>
<keyword evidence="7" id="KW-1185">Reference proteome</keyword>
<dbReference type="GO" id="GO:0071160">
    <property type="term" value="F:cyanophycin synthetase activity (L-aspartate-adding)"/>
    <property type="evidence" value="ECO:0007669"/>
    <property type="project" value="UniProtKB-EC"/>
</dbReference>
<dbReference type="PANTHER" id="PTHR23135">
    <property type="entry name" value="MUR LIGASE FAMILY MEMBER"/>
    <property type="match status" value="1"/>
</dbReference>
<reference evidence="6 7" key="1">
    <citation type="submission" date="2020-08" db="EMBL/GenBank/DDBJ databases">
        <title>Paraeoetvoesia sp. YC-7-48 draft genome sequence.</title>
        <authorList>
            <person name="Yao L."/>
        </authorList>
    </citation>
    <scope>NUCLEOTIDE SEQUENCE [LARGE SCALE GENOMIC DNA]</scope>
    <source>
        <strain evidence="7">YC-7-48</strain>
    </source>
</reference>
<keyword evidence="1 6" id="KW-0436">Ligase</keyword>
<dbReference type="GO" id="GO:0046872">
    <property type="term" value="F:metal ion binding"/>
    <property type="evidence" value="ECO:0007669"/>
    <property type="project" value="InterPro"/>
</dbReference>